<dbReference type="InterPro" id="IPR036322">
    <property type="entry name" value="WD40_repeat_dom_sf"/>
</dbReference>
<keyword evidence="3" id="KW-0698">rRNA processing</keyword>
<dbReference type="AlphaFoldDB" id="A0AAD9MBU5"/>
<dbReference type="InterPro" id="IPR015943">
    <property type="entry name" value="WD40/YVTN_repeat-like_dom_sf"/>
</dbReference>
<feature type="region of interest" description="Disordered" evidence="9">
    <location>
        <begin position="350"/>
        <end position="386"/>
    </location>
</feature>
<dbReference type="GO" id="GO:0006364">
    <property type="term" value="P:rRNA processing"/>
    <property type="evidence" value="ECO:0007669"/>
    <property type="project" value="UniProtKB-KW"/>
</dbReference>
<dbReference type="GO" id="GO:0032040">
    <property type="term" value="C:small-subunit processome"/>
    <property type="evidence" value="ECO:0007669"/>
    <property type="project" value="InterPro"/>
</dbReference>
<reference evidence="10" key="1">
    <citation type="journal article" date="2023" name="Mol. Plant Microbe Interact.">
        <title>Elucidating the Obligate Nature and Biological Capacity of an Invasive Fungal Corn Pathogen.</title>
        <authorList>
            <person name="MacCready J.S."/>
            <person name="Roggenkamp E.M."/>
            <person name="Gdanetz K."/>
            <person name="Chilvers M.I."/>
        </authorList>
    </citation>
    <scope>NUCLEOTIDE SEQUENCE</scope>
    <source>
        <strain evidence="10">PM02</strain>
    </source>
</reference>
<dbReference type="SUPFAM" id="SSF50978">
    <property type="entry name" value="WD40 repeat-like"/>
    <property type="match status" value="1"/>
</dbReference>
<dbReference type="PROSITE" id="PS50082">
    <property type="entry name" value="WD_REPEATS_2"/>
    <property type="match status" value="1"/>
</dbReference>
<dbReference type="InterPro" id="IPR053826">
    <property type="entry name" value="WDR75"/>
</dbReference>
<organism evidence="10 11">
    <name type="scientific">Phyllachora maydis</name>
    <dbReference type="NCBI Taxonomy" id="1825666"/>
    <lineage>
        <taxon>Eukaryota</taxon>
        <taxon>Fungi</taxon>
        <taxon>Dikarya</taxon>
        <taxon>Ascomycota</taxon>
        <taxon>Pezizomycotina</taxon>
        <taxon>Sordariomycetes</taxon>
        <taxon>Sordariomycetidae</taxon>
        <taxon>Phyllachorales</taxon>
        <taxon>Phyllachoraceae</taxon>
        <taxon>Phyllachora</taxon>
    </lineage>
</organism>
<dbReference type="Gene3D" id="2.130.10.10">
    <property type="entry name" value="YVTN repeat-like/Quinoprotein amine dehydrogenase"/>
    <property type="match status" value="1"/>
</dbReference>
<gene>
    <name evidence="10" type="ORF">P8C59_002850</name>
</gene>
<feature type="repeat" description="WD" evidence="8">
    <location>
        <begin position="129"/>
        <end position="170"/>
    </location>
</feature>
<sequence length="437" mass="47497">MGGQKRVDGETVALKKRKRDKIDDERRSSKKHRSKSRGQVEASASTDAAPEKNGGICEGSEKAMIEKEAKMDALSYAEKSKKPDQQAALWTLSKPMGGRMLNIDPIFSVDERHVIIAKVSRSTFKSQMLHWHRTCVHSVKWSRDGNYLVSGGEESTLVLWQMDTGPKYTSNGSVLFAAFGGPAEAVLYVINTATGEVFNRLHGLFKGAVRAIEALASCLIMLSEELIVYDIVSDELRYGFSLNESLWPGFPMTQLAVNHQSQTFALAVPLPAANCKKLGPKTKTEVTVFTVEDSQPQLVQVLPTLVISVLPETASTGFVVFDVAAQIWSVTEGAEAPPLMQPLADIQLDKQSGEPANGPLQGSAEEDAAASDEDMADGDEETVDDEDDEIHAAVVAPQRLADIFEAAPAFVMPPIEDLFYQVSNLFSAKPLKPGVST</sequence>
<dbReference type="PANTHER" id="PTHR44215:SF1">
    <property type="entry name" value="WD REPEAT-CONTAINING PROTEIN 75"/>
    <property type="match status" value="1"/>
</dbReference>
<feature type="region of interest" description="Disordered" evidence="9">
    <location>
        <begin position="1"/>
        <end position="59"/>
    </location>
</feature>
<dbReference type="EMBL" id="JAQQPM010000002">
    <property type="protein sequence ID" value="KAK2068193.1"/>
    <property type="molecule type" value="Genomic_DNA"/>
</dbReference>
<evidence type="ECO:0000256" key="3">
    <source>
        <dbReference type="ARBA" id="ARBA00022552"/>
    </source>
</evidence>
<dbReference type="SMART" id="SM00320">
    <property type="entry name" value="WD40"/>
    <property type="match status" value="1"/>
</dbReference>
<keyword evidence="6" id="KW-0804">Transcription</keyword>
<feature type="compositionally biased region" description="Acidic residues" evidence="9">
    <location>
        <begin position="364"/>
        <end position="386"/>
    </location>
</feature>
<dbReference type="PROSITE" id="PS50294">
    <property type="entry name" value="WD_REPEATS_REGION"/>
    <property type="match status" value="1"/>
</dbReference>
<evidence type="ECO:0000313" key="10">
    <source>
        <dbReference type="EMBL" id="KAK2068193.1"/>
    </source>
</evidence>
<protein>
    <submittedName>
        <fullName evidence="10">Uncharacterized protein</fullName>
    </submittedName>
</protein>
<comment type="caution">
    <text evidence="10">The sequence shown here is derived from an EMBL/GenBank/DDBJ whole genome shotgun (WGS) entry which is preliminary data.</text>
</comment>
<dbReference type="CDD" id="cd23952">
    <property type="entry name" value="Utp17_CTD"/>
    <property type="match status" value="1"/>
</dbReference>
<dbReference type="PANTHER" id="PTHR44215">
    <property type="entry name" value="WD REPEAT-CONTAINING PROTEIN 75"/>
    <property type="match status" value="1"/>
</dbReference>
<dbReference type="InterPro" id="IPR001680">
    <property type="entry name" value="WD40_rpt"/>
</dbReference>
<evidence type="ECO:0000256" key="8">
    <source>
        <dbReference type="PROSITE-ProRule" id="PRU00221"/>
    </source>
</evidence>
<keyword evidence="4 8" id="KW-0853">WD repeat</keyword>
<keyword evidence="7" id="KW-0539">Nucleus</keyword>
<keyword evidence="5" id="KW-0677">Repeat</keyword>
<dbReference type="GO" id="GO:0003723">
    <property type="term" value="F:RNA binding"/>
    <property type="evidence" value="ECO:0007669"/>
    <property type="project" value="InterPro"/>
</dbReference>
<evidence type="ECO:0000313" key="11">
    <source>
        <dbReference type="Proteomes" id="UP001217918"/>
    </source>
</evidence>
<dbReference type="Proteomes" id="UP001217918">
    <property type="component" value="Unassembled WGS sequence"/>
</dbReference>
<keyword evidence="11" id="KW-1185">Reference proteome</keyword>
<name>A0AAD9MBU5_9PEZI</name>
<evidence type="ECO:0000256" key="7">
    <source>
        <dbReference type="ARBA" id="ARBA00023242"/>
    </source>
</evidence>
<evidence type="ECO:0000256" key="5">
    <source>
        <dbReference type="ARBA" id="ARBA00022737"/>
    </source>
</evidence>
<accession>A0AAD9MBU5</accession>
<dbReference type="GO" id="GO:0045943">
    <property type="term" value="P:positive regulation of transcription by RNA polymerase I"/>
    <property type="evidence" value="ECO:0007669"/>
    <property type="project" value="InterPro"/>
</dbReference>
<proteinExistence type="predicted"/>
<keyword evidence="2" id="KW-0690">Ribosome biogenesis</keyword>
<evidence type="ECO:0000256" key="1">
    <source>
        <dbReference type="ARBA" id="ARBA00004604"/>
    </source>
</evidence>
<evidence type="ECO:0000256" key="9">
    <source>
        <dbReference type="SAM" id="MobiDB-lite"/>
    </source>
</evidence>
<evidence type="ECO:0000256" key="6">
    <source>
        <dbReference type="ARBA" id="ARBA00023163"/>
    </source>
</evidence>
<evidence type="ECO:0000256" key="4">
    <source>
        <dbReference type="ARBA" id="ARBA00022574"/>
    </source>
</evidence>
<comment type="subcellular location">
    <subcellularLocation>
        <location evidence="1">Nucleus</location>
        <location evidence="1">Nucleolus</location>
    </subcellularLocation>
</comment>
<dbReference type="GO" id="GO:2000234">
    <property type="term" value="P:positive regulation of rRNA processing"/>
    <property type="evidence" value="ECO:0007669"/>
    <property type="project" value="TreeGrafter"/>
</dbReference>
<evidence type="ECO:0000256" key="2">
    <source>
        <dbReference type="ARBA" id="ARBA00022517"/>
    </source>
</evidence>